<evidence type="ECO:0000313" key="4">
    <source>
        <dbReference type="Proteomes" id="UP000236220"/>
    </source>
</evidence>
<keyword evidence="4" id="KW-1185">Reference proteome</keyword>
<evidence type="ECO:0000256" key="1">
    <source>
        <dbReference type="ARBA" id="ARBA00022729"/>
    </source>
</evidence>
<name>A0A2K1PZC4_9GAMM</name>
<gene>
    <name evidence="3" type="ORF">Lysil_2322</name>
</gene>
<reference evidence="3 4" key="1">
    <citation type="submission" date="2017-08" db="EMBL/GenBank/DDBJ databases">
        <title>Lysobacter sylvestris genome.</title>
        <authorList>
            <person name="Zhang D.-C."/>
            <person name="Albuquerque L."/>
            <person name="Franca L."/>
            <person name="Froufe H.J.C."/>
            <person name="Barroso C."/>
            <person name="Egas C."/>
            <person name="Da Costa M."/>
            <person name="Margesin R."/>
        </authorList>
    </citation>
    <scope>NUCLEOTIDE SEQUENCE [LARGE SCALE GENOMIC DNA]</scope>
    <source>
        <strain evidence="3 4">AM20-91</strain>
    </source>
</reference>
<sequence length="341" mass="38170">MTHELFLLAKYGFALMAHYSGADSLYRWLCGPSLAVLMYHRLRDEYDPAPLSTSPSTFARHVQWLRGKRWLVSLEDGRVHLSTHRRGPRYAITLDDGYKDNLNILAMSPPPPATLYVVTSLIGGTLLWYYRLAHAIQNAGNPVIDLAFLGMDRVDVTNAATHPQLLQRLADRIKSLPPREVESAVDRIFEMAAPTEPLPGAGEMLGWDGISELQTHGIEIGAHTHTHPLLSQTDDAHAREEITVSTSVLRQGLGRRPRHFAYPNGRAQDFGQREVELLRAAGYVTAVTTVERLNRANTDPYRIGRINAFDARFRAPGGGLSKALFFSETSGLLGWLRQWRQ</sequence>
<dbReference type="OrthoDB" id="9814639at2"/>
<dbReference type="PANTHER" id="PTHR34216">
    <property type="match status" value="1"/>
</dbReference>
<keyword evidence="1" id="KW-0732">Signal</keyword>
<dbReference type="Pfam" id="PF01522">
    <property type="entry name" value="Polysacc_deac_1"/>
    <property type="match status" value="1"/>
</dbReference>
<dbReference type="SUPFAM" id="SSF88713">
    <property type="entry name" value="Glycoside hydrolase/deacetylase"/>
    <property type="match status" value="1"/>
</dbReference>
<dbReference type="RefSeq" id="WP_103075767.1">
    <property type="nucleotide sequence ID" value="NZ_NPZB01000002.1"/>
</dbReference>
<dbReference type="InterPro" id="IPR011330">
    <property type="entry name" value="Glyco_hydro/deAcase_b/a-brl"/>
</dbReference>
<dbReference type="CDD" id="cd10918">
    <property type="entry name" value="CE4_NodB_like_5s_6s"/>
    <property type="match status" value="1"/>
</dbReference>
<dbReference type="Gene3D" id="3.20.20.370">
    <property type="entry name" value="Glycoside hydrolase/deacetylase"/>
    <property type="match status" value="1"/>
</dbReference>
<dbReference type="Proteomes" id="UP000236220">
    <property type="component" value="Unassembled WGS sequence"/>
</dbReference>
<dbReference type="InterPro" id="IPR051398">
    <property type="entry name" value="Polysacch_Deacetylase"/>
</dbReference>
<dbReference type="AlphaFoldDB" id="A0A2K1PZC4"/>
<proteinExistence type="predicted"/>
<dbReference type="PANTHER" id="PTHR34216:SF7">
    <property type="entry name" value="POLY-BETA-1,6-N-ACETYL-D-GLUCOSAMINE N-DEACETYLASE"/>
    <property type="match status" value="1"/>
</dbReference>
<evidence type="ECO:0000259" key="2">
    <source>
        <dbReference type="Pfam" id="PF01522"/>
    </source>
</evidence>
<dbReference type="GO" id="GO:0016810">
    <property type="term" value="F:hydrolase activity, acting on carbon-nitrogen (but not peptide) bonds"/>
    <property type="evidence" value="ECO:0007669"/>
    <property type="project" value="InterPro"/>
</dbReference>
<accession>A0A2K1PZC4</accession>
<protein>
    <submittedName>
        <fullName evidence="3">Polysaccharide deacetylase</fullName>
    </submittedName>
</protein>
<feature type="domain" description="NodB homology" evidence="2">
    <location>
        <begin position="202"/>
        <end position="283"/>
    </location>
</feature>
<evidence type="ECO:0000313" key="3">
    <source>
        <dbReference type="EMBL" id="PNS08146.1"/>
    </source>
</evidence>
<dbReference type="GO" id="GO:0005975">
    <property type="term" value="P:carbohydrate metabolic process"/>
    <property type="evidence" value="ECO:0007669"/>
    <property type="project" value="InterPro"/>
</dbReference>
<dbReference type="InterPro" id="IPR002509">
    <property type="entry name" value="NODB_dom"/>
</dbReference>
<comment type="caution">
    <text evidence="3">The sequence shown here is derived from an EMBL/GenBank/DDBJ whole genome shotgun (WGS) entry which is preliminary data.</text>
</comment>
<dbReference type="EMBL" id="NPZB01000002">
    <property type="protein sequence ID" value="PNS08146.1"/>
    <property type="molecule type" value="Genomic_DNA"/>
</dbReference>
<organism evidence="3 4">
    <name type="scientific">Solilutibacter silvestris</name>
    <dbReference type="NCBI Taxonomy" id="1645665"/>
    <lineage>
        <taxon>Bacteria</taxon>
        <taxon>Pseudomonadati</taxon>
        <taxon>Pseudomonadota</taxon>
        <taxon>Gammaproteobacteria</taxon>
        <taxon>Lysobacterales</taxon>
        <taxon>Lysobacteraceae</taxon>
        <taxon>Solilutibacter</taxon>
    </lineage>
</organism>